<dbReference type="AlphaFoldDB" id="A0A6C0BY31"/>
<proteinExistence type="predicted"/>
<keyword evidence="1" id="KW-0472">Membrane</keyword>
<feature type="transmembrane region" description="Helical" evidence="1">
    <location>
        <begin position="228"/>
        <end position="245"/>
    </location>
</feature>
<keyword evidence="1" id="KW-1133">Transmembrane helix</keyword>
<evidence type="ECO:0000313" key="2">
    <source>
        <dbReference type="EMBL" id="QHS97335.1"/>
    </source>
</evidence>
<evidence type="ECO:0000256" key="1">
    <source>
        <dbReference type="SAM" id="Phobius"/>
    </source>
</evidence>
<keyword evidence="1" id="KW-0812">Transmembrane</keyword>
<feature type="transmembrane region" description="Helical" evidence="1">
    <location>
        <begin position="356"/>
        <end position="383"/>
    </location>
</feature>
<organism evidence="2">
    <name type="scientific">viral metagenome</name>
    <dbReference type="NCBI Taxonomy" id="1070528"/>
    <lineage>
        <taxon>unclassified sequences</taxon>
        <taxon>metagenomes</taxon>
        <taxon>organismal metagenomes</taxon>
    </lineage>
</organism>
<feature type="transmembrane region" description="Helical" evidence="1">
    <location>
        <begin position="183"/>
        <end position="207"/>
    </location>
</feature>
<sequence length="389" mass="45433">MEKKQIDEYTVVDIKDNSGNNLTKRKYRIDVSNNALITVSDIKQKFASKRYSMKSKKHPKMFPPRITIETDRSPLIFRKKSGEFMNEKVSRCSHICKALPLVCKNFGLKLEDHLLLGGEHNVKISPDFSSPISQDQILNEEEKKNVVLNDPKFGMFSLFQYHLTRGYLNNELKKSNKVYCSHIFSLVLALPILIFIGQWTLYSALILDFISKGDQNLCNNDSSFELKLMVLGVSIIYFVRSFFIWDSLTTRISLDKMARVDSYAVILDTFQEFAFCILVYTANMWMCFIEQDIQNMILNSLAMEFLMQLDNEFEEIYFNNLPGSAEDIYDNVFVSYKNNKFLLSERRKKDKCFRCFSYFVLIPYKLLVITIFFFPFICLFMMIAGPLCK</sequence>
<dbReference type="EMBL" id="MN739293">
    <property type="protein sequence ID" value="QHS97335.1"/>
    <property type="molecule type" value="Genomic_DNA"/>
</dbReference>
<accession>A0A6C0BY31</accession>
<name>A0A6C0BY31_9ZZZZ</name>
<protein>
    <submittedName>
        <fullName evidence="2">Uncharacterized protein</fullName>
    </submittedName>
</protein>
<reference evidence="2" key="1">
    <citation type="journal article" date="2020" name="Nature">
        <title>Giant virus diversity and host interactions through global metagenomics.</title>
        <authorList>
            <person name="Schulz F."/>
            <person name="Roux S."/>
            <person name="Paez-Espino D."/>
            <person name="Jungbluth S."/>
            <person name="Walsh D.A."/>
            <person name="Denef V.J."/>
            <person name="McMahon K.D."/>
            <person name="Konstantinidis K.T."/>
            <person name="Eloe-Fadrosh E.A."/>
            <person name="Kyrpides N.C."/>
            <person name="Woyke T."/>
        </authorList>
    </citation>
    <scope>NUCLEOTIDE SEQUENCE</scope>
    <source>
        <strain evidence="2">GVMAG-M-3300020169-51</strain>
    </source>
</reference>